<dbReference type="PANTHER" id="PTHR12215">
    <property type="entry name" value="PHOSPHOPANTETHEINE TRANSFERASE"/>
    <property type="match status" value="1"/>
</dbReference>
<proteinExistence type="predicted"/>
<feature type="domain" description="4'-phosphopantetheinyl transferase N-terminal" evidence="4">
    <location>
        <begin position="45"/>
        <end position="139"/>
    </location>
</feature>
<dbReference type="Pfam" id="PF22624">
    <property type="entry name" value="AASDHPPT_N"/>
    <property type="match status" value="1"/>
</dbReference>
<reference evidence="5 6" key="1">
    <citation type="submission" date="2024-03" db="EMBL/GenBank/DDBJ databases">
        <title>Aureococcus anophagefferens CCMP1851 and Kratosvirus quantuckense: Draft genome of a second virus-susceptible host strain in the model system.</title>
        <authorList>
            <person name="Chase E."/>
            <person name="Truchon A.R."/>
            <person name="Schepens W."/>
            <person name="Wilhelm S.W."/>
        </authorList>
    </citation>
    <scope>NUCLEOTIDE SEQUENCE [LARGE SCALE GENOMIC DNA]</scope>
    <source>
        <strain evidence="5 6">CCMP1851</strain>
    </source>
</reference>
<dbReference type="InterPro" id="IPR050559">
    <property type="entry name" value="P-Pant_transferase_sf"/>
</dbReference>
<dbReference type="SUPFAM" id="SSF56214">
    <property type="entry name" value="4'-phosphopantetheinyl transferase"/>
    <property type="match status" value="2"/>
</dbReference>
<organism evidence="5 6">
    <name type="scientific">Aureococcus anophagefferens</name>
    <name type="common">Harmful bloom alga</name>
    <dbReference type="NCBI Taxonomy" id="44056"/>
    <lineage>
        <taxon>Eukaryota</taxon>
        <taxon>Sar</taxon>
        <taxon>Stramenopiles</taxon>
        <taxon>Ochrophyta</taxon>
        <taxon>Pelagophyceae</taxon>
        <taxon>Pelagomonadales</taxon>
        <taxon>Pelagomonadaceae</taxon>
        <taxon>Aureococcus</taxon>
    </lineage>
</organism>
<dbReference type="EC" id="2.7.8.7" evidence="1"/>
<accession>A0ABR1G167</accession>
<protein>
    <recommendedName>
        <fullName evidence="1">holo-[acyl-carrier-protein] synthase</fullName>
        <ecNumber evidence="1">2.7.8.7</ecNumber>
    </recommendedName>
</protein>
<evidence type="ECO:0000256" key="2">
    <source>
        <dbReference type="ARBA" id="ARBA00022679"/>
    </source>
</evidence>
<evidence type="ECO:0000313" key="5">
    <source>
        <dbReference type="EMBL" id="KAK7242309.1"/>
    </source>
</evidence>
<evidence type="ECO:0000256" key="1">
    <source>
        <dbReference type="ARBA" id="ARBA00013172"/>
    </source>
</evidence>
<keyword evidence="2" id="KW-0808">Transferase</keyword>
<dbReference type="Gene3D" id="3.90.470.20">
    <property type="entry name" value="4'-phosphopantetheinyl transferase domain"/>
    <property type="match status" value="2"/>
</dbReference>
<evidence type="ECO:0000313" key="6">
    <source>
        <dbReference type="Proteomes" id="UP001363151"/>
    </source>
</evidence>
<dbReference type="Pfam" id="PF01648">
    <property type="entry name" value="ACPS"/>
    <property type="match status" value="1"/>
</dbReference>
<dbReference type="InterPro" id="IPR055066">
    <property type="entry name" value="AASDHPPT_N"/>
</dbReference>
<dbReference type="EMBL" id="JBBJCI010000146">
    <property type="protein sequence ID" value="KAK7242309.1"/>
    <property type="molecule type" value="Genomic_DNA"/>
</dbReference>
<keyword evidence="6" id="KW-1185">Reference proteome</keyword>
<dbReference type="PANTHER" id="PTHR12215:SF10">
    <property type="entry name" value="L-AMINOADIPATE-SEMIALDEHYDE DEHYDROGENASE-PHOSPHOPANTETHEINYL TRANSFERASE"/>
    <property type="match status" value="1"/>
</dbReference>
<dbReference type="InterPro" id="IPR037143">
    <property type="entry name" value="4-PPantetheinyl_Trfase_dom_sf"/>
</dbReference>
<dbReference type="Proteomes" id="UP001363151">
    <property type="component" value="Unassembled WGS sequence"/>
</dbReference>
<sequence length="344" mass="37166">MASFAEWVRARDANASEAPSSGPPAALRVAARLSEFEVDGATETSKQFNWLVDTLVREEAERASVRRFKFEADQKRALLARLLARYCCRAVVGAECTIARTDGGKPHAYPVPAAAAAAAPNFNFNVSHEGDYVVAATEPRALCGADVCSADHLCRAGPPTRDQLRNLADAFAADEWAAVDAIDDAALRFNAFKVLWSCKEAVVKARGDGIVFDLNRVSFLADDPPGNAPPLRHVAPMGYPFRSALVKFDGVPDRRWRVDVDVLDAAHVASVARGPVAAMKDKAGRFRSTMRDPARGAEDSGAWRAELAEPRPPFIVLTVADLVPPRRRAEYDALCGAPARVTPC</sequence>
<gene>
    <name evidence="5" type="ORF">SO694_00013498</name>
</gene>
<dbReference type="InterPro" id="IPR008278">
    <property type="entry name" value="4-PPantetheinyl_Trfase_dom"/>
</dbReference>
<comment type="caution">
    <text evidence="5">The sequence shown here is derived from an EMBL/GenBank/DDBJ whole genome shotgun (WGS) entry which is preliminary data.</text>
</comment>
<name>A0ABR1G167_AURAN</name>
<evidence type="ECO:0000259" key="4">
    <source>
        <dbReference type="Pfam" id="PF22624"/>
    </source>
</evidence>
<evidence type="ECO:0000259" key="3">
    <source>
        <dbReference type="Pfam" id="PF01648"/>
    </source>
</evidence>
<feature type="domain" description="4'-phosphopantetheinyl transferase" evidence="3">
    <location>
        <begin position="162"/>
        <end position="223"/>
    </location>
</feature>